<evidence type="ECO:0000313" key="9">
    <source>
        <dbReference type="EMBL" id="KAJ5363969.1"/>
    </source>
</evidence>
<dbReference type="AlphaFoldDB" id="A0A9W9V174"/>
<dbReference type="Pfam" id="PF07690">
    <property type="entry name" value="MFS_1"/>
    <property type="match status" value="1"/>
</dbReference>
<dbReference type="InterPro" id="IPR036259">
    <property type="entry name" value="MFS_trans_sf"/>
</dbReference>
<protein>
    <submittedName>
        <fullName evidence="9">Major facilitator superfamily domain-containing protein</fullName>
    </submittedName>
</protein>
<dbReference type="GO" id="GO:0022857">
    <property type="term" value="F:transmembrane transporter activity"/>
    <property type="evidence" value="ECO:0007669"/>
    <property type="project" value="InterPro"/>
</dbReference>
<reference evidence="9" key="1">
    <citation type="submission" date="2022-11" db="EMBL/GenBank/DDBJ databases">
        <authorList>
            <person name="Petersen C."/>
        </authorList>
    </citation>
    <scope>NUCLEOTIDE SEQUENCE</scope>
    <source>
        <strain evidence="9">IBT 29864</strain>
    </source>
</reference>
<gene>
    <name evidence="9" type="ORF">N7496_009682</name>
</gene>
<keyword evidence="10" id="KW-1185">Reference proteome</keyword>
<dbReference type="GO" id="GO:0016020">
    <property type="term" value="C:membrane"/>
    <property type="evidence" value="ECO:0007669"/>
    <property type="project" value="UniProtKB-SubCell"/>
</dbReference>
<feature type="transmembrane region" description="Helical" evidence="7">
    <location>
        <begin position="336"/>
        <end position="357"/>
    </location>
</feature>
<dbReference type="PANTHER" id="PTHR43791:SF1">
    <property type="entry name" value="ALLANTOATE PERMEASE"/>
    <property type="match status" value="1"/>
</dbReference>
<evidence type="ECO:0000256" key="4">
    <source>
        <dbReference type="ARBA" id="ARBA00022989"/>
    </source>
</evidence>
<feature type="transmembrane region" description="Helical" evidence="7">
    <location>
        <begin position="453"/>
        <end position="478"/>
    </location>
</feature>
<dbReference type="InterPro" id="IPR020846">
    <property type="entry name" value="MFS_dom"/>
</dbReference>
<comment type="caution">
    <text evidence="9">The sequence shown here is derived from an EMBL/GenBank/DDBJ whole genome shotgun (WGS) entry which is preliminary data.</text>
</comment>
<dbReference type="SUPFAM" id="SSF103473">
    <property type="entry name" value="MFS general substrate transporter"/>
    <property type="match status" value="1"/>
</dbReference>
<organism evidence="9 10">
    <name type="scientific">Penicillium cataractarum</name>
    <dbReference type="NCBI Taxonomy" id="2100454"/>
    <lineage>
        <taxon>Eukaryota</taxon>
        <taxon>Fungi</taxon>
        <taxon>Dikarya</taxon>
        <taxon>Ascomycota</taxon>
        <taxon>Pezizomycotina</taxon>
        <taxon>Eurotiomycetes</taxon>
        <taxon>Eurotiomycetidae</taxon>
        <taxon>Eurotiales</taxon>
        <taxon>Aspergillaceae</taxon>
        <taxon>Penicillium</taxon>
    </lineage>
</organism>
<dbReference type="GeneID" id="81441774"/>
<evidence type="ECO:0000259" key="8">
    <source>
        <dbReference type="PROSITE" id="PS50850"/>
    </source>
</evidence>
<evidence type="ECO:0000256" key="6">
    <source>
        <dbReference type="ARBA" id="ARBA00037968"/>
    </source>
</evidence>
<feature type="domain" description="Major facilitator superfamily (MFS) profile" evidence="8">
    <location>
        <begin position="50"/>
        <end position="517"/>
    </location>
</feature>
<dbReference type="EMBL" id="JAPZBS010000008">
    <property type="protein sequence ID" value="KAJ5363969.1"/>
    <property type="molecule type" value="Genomic_DNA"/>
</dbReference>
<comment type="similarity">
    <text evidence="6">Belongs to the major facilitator superfamily. Allantoate permease family.</text>
</comment>
<dbReference type="OrthoDB" id="6730379at2759"/>
<reference evidence="9" key="2">
    <citation type="journal article" date="2023" name="IMA Fungus">
        <title>Comparative genomic study of the Penicillium genus elucidates a diverse pangenome and 15 lateral gene transfer events.</title>
        <authorList>
            <person name="Petersen C."/>
            <person name="Sorensen T."/>
            <person name="Nielsen M.R."/>
            <person name="Sondergaard T.E."/>
            <person name="Sorensen J.L."/>
            <person name="Fitzpatrick D.A."/>
            <person name="Frisvad J.C."/>
            <person name="Nielsen K.L."/>
        </authorList>
    </citation>
    <scope>NUCLEOTIDE SEQUENCE</scope>
    <source>
        <strain evidence="9">IBT 29864</strain>
    </source>
</reference>
<evidence type="ECO:0000256" key="3">
    <source>
        <dbReference type="ARBA" id="ARBA00022692"/>
    </source>
</evidence>
<evidence type="ECO:0000313" key="10">
    <source>
        <dbReference type="Proteomes" id="UP001147782"/>
    </source>
</evidence>
<feature type="transmembrane region" description="Helical" evidence="7">
    <location>
        <begin position="160"/>
        <end position="183"/>
    </location>
</feature>
<sequence>MAVEEDAIAPHNPLQEEDEAMRAFAGAPGGVQDIDEETNARLLKIIDRNLLPLLCTIYGLNFLDSKASSDMRVKGMDKLIQISETTLSYASVMGLQSDIGLTGDQYQWLGSIFYFGYLAVEYPSSRLLQHYPLAKYSSLNIILWGATLACFAAVKDFRGAAIVRFFLGVFEAVVTPGFALFTSQWYTKHEQGSRTGIWFGFNGVAMIVGGVLAYGIAKGTEGQVTAIEPWRILFLVTGCFTVIIGLVFLYYMPDNQWNVRFLKPEDRILAVQRIRKNQQGIGNKHFKMSQFKEALLDPMTWAFAFFACAGNIPNGGITNFFSQIIKNSGYTAAESLLYSAPGGAIQAISLIVSGILSDRYHQRIYVSCVGLAIGLLGAFLLAALPLSNSLGRLIAFYLTQASPTAFVALLSFISTNVAGSTKKTTVAAIYMIGYCVGNIVGPQTFRPKDAPRYIPAEITICCCWGACLIDMLVIRYWYKARNAQKERIRLDPDYQEVPLSEFKDLTDLENPELVYVL</sequence>
<dbReference type="PANTHER" id="PTHR43791">
    <property type="entry name" value="PERMEASE-RELATED"/>
    <property type="match status" value="1"/>
</dbReference>
<comment type="subcellular location">
    <subcellularLocation>
        <location evidence="1">Membrane</location>
        <topology evidence="1">Multi-pass membrane protein</topology>
    </subcellularLocation>
</comment>
<proteinExistence type="inferred from homology"/>
<feature type="transmembrane region" description="Helical" evidence="7">
    <location>
        <begin position="425"/>
        <end position="441"/>
    </location>
</feature>
<keyword evidence="3 7" id="KW-0812">Transmembrane</keyword>
<dbReference type="Proteomes" id="UP001147782">
    <property type="component" value="Unassembled WGS sequence"/>
</dbReference>
<evidence type="ECO:0000256" key="2">
    <source>
        <dbReference type="ARBA" id="ARBA00022448"/>
    </source>
</evidence>
<keyword evidence="5 7" id="KW-0472">Membrane</keyword>
<feature type="transmembrane region" description="Helical" evidence="7">
    <location>
        <begin position="229"/>
        <end position="251"/>
    </location>
</feature>
<accession>A0A9W9V174</accession>
<evidence type="ECO:0000256" key="5">
    <source>
        <dbReference type="ARBA" id="ARBA00023136"/>
    </source>
</evidence>
<dbReference type="InterPro" id="IPR011701">
    <property type="entry name" value="MFS"/>
</dbReference>
<feature type="transmembrane region" description="Helical" evidence="7">
    <location>
        <begin position="364"/>
        <end position="387"/>
    </location>
</feature>
<feature type="transmembrane region" description="Helical" evidence="7">
    <location>
        <begin position="195"/>
        <end position="217"/>
    </location>
</feature>
<dbReference type="RefSeq" id="XP_056551595.1">
    <property type="nucleotide sequence ID" value="XM_056702595.1"/>
</dbReference>
<keyword evidence="4 7" id="KW-1133">Transmembrane helix</keyword>
<dbReference type="Gene3D" id="1.20.1250.20">
    <property type="entry name" value="MFS general substrate transporter like domains"/>
    <property type="match status" value="2"/>
</dbReference>
<dbReference type="PROSITE" id="PS50850">
    <property type="entry name" value="MFS"/>
    <property type="match status" value="1"/>
</dbReference>
<dbReference type="FunFam" id="1.20.1250.20:FF:000064">
    <property type="entry name" value="MFS allantoate transporter"/>
    <property type="match status" value="1"/>
</dbReference>
<evidence type="ECO:0000256" key="7">
    <source>
        <dbReference type="SAM" id="Phobius"/>
    </source>
</evidence>
<evidence type="ECO:0000256" key="1">
    <source>
        <dbReference type="ARBA" id="ARBA00004141"/>
    </source>
</evidence>
<name>A0A9W9V174_9EURO</name>
<keyword evidence="2" id="KW-0813">Transport</keyword>
<feature type="transmembrane region" description="Helical" evidence="7">
    <location>
        <begin position="393"/>
        <end position="413"/>
    </location>
</feature>